<accession>A0A9X4BH20</accession>
<protein>
    <submittedName>
        <fullName evidence="1">DUF3164 family protein</fullName>
    </submittedName>
</protein>
<dbReference type="AlphaFoldDB" id="A0A9X4BH20"/>
<dbReference type="Pfam" id="PF11363">
    <property type="entry name" value="DUF3164"/>
    <property type="match status" value="1"/>
</dbReference>
<dbReference type="InterPro" id="IPR021505">
    <property type="entry name" value="Phage_B3_Orf6"/>
</dbReference>
<dbReference type="EMBL" id="JAOVZO020000003">
    <property type="protein sequence ID" value="MDC8012266.1"/>
    <property type="molecule type" value="Genomic_DNA"/>
</dbReference>
<dbReference type="RefSeq" id="WP_263543513.1">
    <property type="nucleotide sequence ID" value="NZ_JAOVZO020000003.1"/>
</dbReference>
<proteinExistence type="predicted"/>
<evidence type="ECO:0000313" key="1">
    <source>
        <dbReference type="EMBL" id="MDC8012266.1"/>
    </source>
</evidence>
<keyword evidence="2" id="KW-1185">Reference proteome</keyword>
<name>A0A9X4BH20_9GAMM</name>
<gene>
    <name evidence="1" type="ORF">OD750_006860</name>
</gene>
<organism evidence="1 2">
    <name type="scientific">Tahibacter soli</name>
    <dbReference type="NCBI Taxonomy" id="2983605"/>
    <lineage>
        <taxon>Bacteria</taxon>
        <taxon>Pseudomonadati</taxon>
        <taxon>Pseudomonadota</taxon>
        <taxon>Gammaproteobacteria</taxon>
        <taxon>Lysobacterales</taxon>
        <taxon>Rhodanobacteraceae</taxon>
        <taxon>Tahibacter</taxon>
    </lineage>
</organism>
<sequence>MTNDTIPAGYRTDARGRLIPDSQIKSIDRARDELVHELVAAARVVSDTLAKFKGRAFDDIAAFVDMSAAEYGVRLGGNKGNVSLLSFDGRYRVQRAMAESIVFDERLQAAKALIDECLRDWTEGARSELRTLISDAFRVDQAGNIRTGNVLALRRMDITDERWLRAMQAIGDAVQVVGSKAYVRVYERDANGQYQPIGLDITAV</sequence>
<comment type="caution">
    <text evidence="1">The sequence shown here is derived from an EMBL/GenBank/DDBJ whole genome shotgun (WGS) entry which is preliminary data.</text>
</comment>
<evidence type="ECO:0000313" key="2">
    <source>
        <dbReference type="Proteomes" id="UP001139971"/>
    </source>
</evidence>
<reference evidence="1" key="1">
    <citation type="submission" date="2023-02" db="EMBL/GenBank/DDBJ databases">
        <title>Tahibacter soli sp. nov. isolated from soil.</title>
        <authorList>
            <person name="Baek J.H."/>
            <person name="Lee J.K."/>
            <person name="Choi D.G."/>
            <person name="Jeon C.O."/>
        </authorList>
    </citation>
    <scope>NUCLEOTIDE SEQUENCE</scope>
    <source>
        <strain evidence="1">BL</strain>
    </source>
</reference>
<dbReference type="Proteomes" id="UP001139971">
    <property type="component" value="Unassembled WGS sequence"/>
</dbReference>